<feature type="region of interest" description="Disordered" evidence="1">
    <location>
        <begin position="87"/>
        <end position="139"/>
    </location>
</feature>
<protein>
    <submittedName>
        <fullName evidence="2">Uncharacterized protein</fullName>
    </submittedName>
</protein>
<sequence length="642" mass="70433">MDCNRAAESTVAFNRKRKRHDAIDPCLGFYPSSLAQVAQAETIFQPLLDPQAPSIPDLYTVLIQQRIPEVPELPRIEAHAASPESLDAMLSKPGPAATPAGKKLRTYARQRRKRVPDDNGNTSSEQETSLSPSLIKRRKKSNVLRIHSPAEKTDIPPRINGRRRRPLKDRLLQAAVLSSVDPADSLIEPNTNVPAPTRKPLQFGIPDFLRNTPESRLKRRTLWNFVDPRRSTYIRTASFNSSREKQTSRANSTFRPLTEWSTSTLSRPMKKKGEAGSLKKSPSNGKRSIDTQYGSRRPLVLVPIEKSKSLQASPRRNSRQTSQFNPDVENANLKAPRPLILVNGLTKNTPITDSPIPSTNRFFPTLLLSQPSTPCIDLAGEVSNGDRGSVSDPTSVSSYTANPPFVSAAELVSSSPKLAKSLPPNPQDYTVLAPCSTPSASTSESPRIITTLEIAQHPHMSSSPVRPTRSTDVPPVNSQILKGSATSLSHSDITTGTASSSKKHAKPLSSFFDEFLETIRAATSASDIQKTYDAASKGRRRRLVNSRIAERAVNPTGATQSDGFSGKRDHGGIFDGWSFRGVSKAEYEGKQDEKSAHMSSPDFSAESRSRHQIMPSPLSPRPPTTQPKSIRSSMAVLRAFYE</sequence>
<comment type="caution">
    <text evidence="2">The sequence shown here is derived from an EMBL/GenBank/DDBJ whole genome shotgun (WGS) entry which is preliminary data.</text>
</comment>
<feature type="region of interest" description="Disordered" evidence="1">
    <location>
        <begin position="585"/>
        <end position="633"/>
    </location>
</feature>
<dbReference type="Proteomes" id="UP001163798">
    <property type="component" value="Unassembled WGS sequence"/>
</dbReference>
<name>A0AA38KN52_9AGAR</name>
<proteinExistence type="predicted"/>
<organism evidence="2 3">
    <name type="scientific">Lentinula aff. detonsa</name>
    <dbReference type="NCBI Taxonomy" id="2804958"/>
    <lineage>
        <taxon>Eukaryota</taxon>
        <taxon>Fungi</taxon>
        <taxon>Dikarya</taxon>
        <taxon>Basidiomycota</taxon>
        <taxon>Agaricomycotina</taxon>
        <taxon>Agaricomycetes</taxon>
        <taxon>Agaricomycetidae</taxon>
        <taxon>Agaricales</taxon>
        <taxon>Marasmiineae</taxon>
        <taxon>Omphalotaceae</taxon>
        <taxon>Lentinula</taxon>
    </lineage>
</organism>
<keyword evidence="3" id="KW-1185">Reference proteome</keyword>
<feature type="compositionally biased region" description="Basic residues" evidence="1">
    <location>
        <begin position="102"/>
        <end position="114"/>
    </location>
</feature>
<dbReference type="AlphaFoldDB" id="A0AA38KN52"/>
<feature type="region of interest" description="Disordered" evidence="1">
    <location>
        <begin position="484"/>
        <end position="504"/>
    </location>
</feature>
<dbReference type="EMBL" id="MU793405">
    <property type="protein sequence ID" value="KAJ3783764.1"/>
    <property type="molecule type" value="Genomic_DNA"/>
</dbReference>
<gene>
    <name evidence="2" type="ORF">GGU10DRAFT_377373</name>
</gene>
<feature type="compositionally biased region" description="Polar residues" evidence="1">
    <location>
        <begin position="119"/>
        <end position="132"/>
    </location>
</feature>
<feature type="compositionally biased region" description="Polar residues" evidence="1">
    <location>
        <begin position="309"/>
        <end position="325"/>
    </location>
</feature>
<evidence type="ECO:0000313" key="3">
    <source>
        <dbReference type="Proteomes" id="UP001163798"/>
    </source>
</evidence>
<evidence type="ECO:0000313" key="2">
    <source>
        <dbReference type="EMBL" id="KAJ3783764.1"/>
    </source>
</evidence>
<feature type="region of interest" description="Disordered" evidence="1">
    <location>
        <begin position="238"/>
        <end position="330"/>
    </location>
</feature>
<reference evidence="2" key="1">
    <citation type="submission" date="2022-08" db="EMBL/GenBank/DDBJ databases">
        <authorList>
            <consortium name="DOE Joint Genome Institute"/>
            <person name="Min B."/>
            <person name="Riley R."/>
            <person name="Sierra-Patev S."/>
            <person name="Naranjo-Ortiz M."/>
            <person name="Looney B."/>
            <person name="Konkel Z."/>
            <person name="Slot J.C."/>
            <person name="Sakamoto Y."/>
            <person name="Steenwyk J.L."/>
            <person name="Rokas A."/>
            <person name="Carro J."/>
            <person name="Camarero S."/>
            <person name="Ferreira P."/>
            <person name="Molpeceres G."/>
            <person name="Ruiz-Duenas F.J."/>
            <person name="Serrano A."/>
            <person name="Henrissat B."/>
            <person name="Drula E."/>
            <person name="Hughes K.W."/>
            <person name="Mata J.L."/>
            <person name="Ishikawa N.K."/>
            <person name="Vargas-Isla R."/>
            <person name="Ushijima S."/>
            <person name="Smith C.A."/>
            <person name="Ahrendt S."/>
            <person name="Andreopoulos W."/>
            <person name="He G."/>
            <person name="Labutti K."/>
            <person name="Lipzen A."/>
            <person name="Ng V."/>
            <person name="Sandor L."/>
            <person name="Barry K."/>
            <person name="Martinez A.T."/>
            <person name="Xiao Y."/>
            <person name="Gibbons J.G."/>
            <person name="Terashima K."/>
            <person name="Hibbett D.S."/>
            <person name="Grigoriev I.V."/>
        </authorList>
    </citation>
    <scope>NUCLEOTIDE SEQUENCE</scope>
    <source>
        <strain evidence="2">TFB10291</strain>
    </source>
</reference>
<feature type="compositionally biased region" description="Polar residues" evidence="1">
    <location>
        <begin position="248"/>
        <end position="266"/>
    </location>
</feature>
<feature type="compositionally biased region" description="Basic and acidic residues" evidence="1">
    <location>
        <begin position="585"/>
        <end position="596"/>
    </location>
</feature>
<evidence type="ECO:0000256" key="1">
    <source>
        <dbReference type="SAM" id="MobiDB-lite"/>
    </source>
</evidence>
<feature type="compositionally biased region" description="Polar residues" evidence="1">
    <location>
        <begin position="484"/>
        <end position="500"/>
    </location>
</feature>
<accession>A0AA38KN52</accession>
<feature type="compositionally biased region" description="Polar residues" evidence="1">
    <location>
        <begin position="280"/>
        <end position="294"/>
    </location>
</feature>